<dbReference type="AlphaFoldDB" id="B8FGW6"/>
<dbReference type="HOGENOM" id="CLU_923563_0_0_7"/>
<dbReference type="KEGG" id="dal:Dalk_3658"/>
<dbReference type="eggNOG" id="ENOG50330U5">
    <property type="taxonomic scope" value="Bacteria"/>
</dbReference>
<proteinExistence type="predicted"/>
<sequence>MKQELVKIMQLAGDFFSAGIAVKDRDLEFLEAVAGCVNRGELAALLADPDWEEAETARELLLFPDLESRACLESVLQGKSLSLEGQNEIVAFLKGRVQKTELILPSASKNIVIGVGAADLTAYVKRLYLTVEAPEPLVQALAFCSNKECANRSLALLRSSGIAWTGDLLALARKFFEKNAEKEDFQALLQKILVLFKEIPADRDPEEYLAEKRTWCLFHLDKARTQERELAGQNMETRLLSGVRTAYADAHRLHGQIALIDRILYSMPPLP</sequence>
<evidence type="ECO:0000313" key="2">
    <source>
        <dbReference type="Proteomes" id="UP000000739"/>
    </source>
</evidence>
<dbReference type="EMBL" id="CP001322">
    <property type="protein sequence ID" value="ACL05346.1"/>
    <property type="molecule type" value="Genomic_DNA"/>
</dbReference>
<name>B8FGW6_DESAL</name>
<keyword evidence="2" id="KW-1185">Reference proteome</keyword>
<accession>B8FGW6</accession>
<evidence type="ECO:0000313" key="1">
    <source>
        <dbReference type="EMBL" id="ACL05346.1"/>
    </source>
</evidence>
<dbReference type="Proteomes" id="UP000000739">
    <property type="component" value="Chromosome"/>
</dbReference>
<protein>
    <submittedName>
        <fullName evidence="1">Uncharacterized protein</fullName>
    </submittedName>
</protein>
<reference evidence="1 2" key="1">
    <citation type="journal article" date="2012" name="Environ. Microbiol.">
        <title>The genome sequence of Desulfatibacillum alkenivorans AK-01: a blueprint for anaerobic alkane oxidation.</title>
        <authorList>
            <person name="Callaghan A.V."/>
            <person name="Morris B.E."/>
            <person name="Pereira I.A."/>
            <person name="McInerney M.J."/>
            <person name="Austin R.N."/>
            <person name="Groves J.T."/>
            <person name="Kukor J.J."/>
            <person name="Suflita J.M."/>
            <person name="Young L.Y."/>
            <person name="Zylstra G.J."/>
            <person name="Wawrik B."/>
        </authorList>
    </citation>
    <scope>NUCLEOTIDE SEQUENCE [LARGE SCALE GENOMIC DNA]</scope>
    <source>
        <strain evidence="1 2">AK-01</strain>
    </source>
</reference>
<gene>
    <name evidence="1" type="ordered locus">Dalk_3658</name>
</gene>
<organism evidence="1 2">
    <name type="scientific">Desulfatibacillum aliphaticivorans</name>
    <dbReference type="NCBI Taxonomy" id="218208"/>
    <lineage>
        <taxon>Bacteria</taxon>
        <taxon>Pseudomonadati</taxon>
        <taxon>Thermodesulfobacteriota</taxon>
        <taxon>Desulfobacteria</taxon>
        <taxon>Desulfobacterales</taxon>
        <taxon>Desulfatibacillaceae</taxon>
        <taxon>Desulfatibacillum</taxon>
    </lineage>
</organism>